<reference evidence="4 5" key="1">
    <citation type="submission" date="2016-10" db="EMBL/GenBank/DDBJ databases">
        <authorList>
            <person name="de Groot N.N."/>
        </authorList>
    </citation>
    <scope>NUCLEOTIDE SEQUENCE [LARGE SCALE GENOMIC DNA]</scope>
    <source>
        <strain evidence="4 5">47C3B</strain>
    </source>
</reference>
<accession>A0A1G7LCK6</accession>
<evidence type="ECO:0000313" key="4">
    <source>
        <dbReference type="EMBL" id="SDF47034.1"/>
    </source>
</evidence>
<dbReference type="PROSITE" id="PS50110">
    <property type="entry name" value="RESPONSE_REGULATORY"/>
    <property type="match status" value="1"/>
</dbReference>
<dbReference type="InterPro" id="IPR001789">
    <property type="entry name" value="Sig_transdc_resp-reg_receiver"/>
</dbReference>
<dbReference type="OrthoDB" id="5432534at2"/>
<dbReference type="PANTHER" id="PTHR44591">
    <property type="entry name" value="STRESS RESPONSE REGULATOR PROTEIN 1"/>
    <property type="match status" value="1"/>
</dbReference>
<dbReference type="SUPFAM" id="SSF52172">
    <property type="entry name" value="CheY-like"/>
    <property type="match status" value="1"/>
</dbReference>
<keyword evidence="1" id="KW-0597">Phosphoprotein</keyword>
<dbReference type="Pfam" id="PF00072">
    <property type="entry name" value="Response_reg"/>
    <property type="match status" value="1"/>
</dbReference>
<evidence type="ECO:0000259" key="3">
    <source>
        <dbReference type="PROSITE" id="PS50110"/>
    </source>
</evidence>
<evidence type="ECO:0000256" key="2">
    <source>
        <dbReference type="PROSITE-ProRule" id="PRU00169"/>
    </source>
</evidence>
<dbReference type="EMBL" id="FNAI01000018">
    <property type="protein sequence ID" value="SDF47034.1"/>
    <property type="molecule type" value="Genomic_DNA"/>
</dbReference>
<name>A0A1G7LCK6_9SPHI</name>
<dbReference type="AlphaFoldDB" id="A0A1G7LCK6"/>
<dbReference type="STRING" id="1391627.SAMN05216464_118114"/>
<keyword evidence="5" id="KW-1185">Reference proteome</keyword>
<evidence type="ECO:0000256" key="1">
    <source>
        <dbReference type="ARBA" id="ARBA00022553"/>
    </source>
</evidence>
<organism evidence="4 5">
    <name type="scientific">Mucilaginibacter pineti</name>
    <dbReference type="NCBI Taxonomy" id="1391627"/>
    <lineage>
        <taxon>Bacteria</taxon>
        <taxon>Pseudomonadati</taxon>
        <taxon>Bacteroidota</taxon>
        <taxon>Sphingobacteriia</taxon>
        <taxon>Sphingobacteriales</taxon>
        <taxon>Sphingobacteriaceae</taxon>
        <taxon>Mucilaginibacter</taxon>
    </lineage>
</organism>
<comment type="caution">
    <text evidence="2">Lacks conserved residue(s) required for the propagation of feature annotation.</text>
</comment>
<feature type="domain" description="Response regulatory" evidence="3">
    <location>
        <begin position="1"/>
        <end position="65"/>
    </location>
</feature>
<evidence type="ECO:0000313" key="5">
    <source>
        <dbReference type="Proteomes" id="UP000199072"/>
    </source>
</evidence>
<proteinExistence type="predicted"/>
<dbReference type="InterPro" id="IPR050595">
    <property type="entry name" value="Bact_response_regulator"/>
</dbReference>
<dbReference type="PANTHER" id="PTHR44591:SF3">
    <property type="entry name" value="RESPONSE REGULATORY DOMAIN-CONTAINING PROTEIN"/>
    <property type="match status" value="1"/>
</dbReference>
<dbReference type="Gene3D" id="3.40.50.2300">
    <property type="match status" value="1"/>
</dbReference>
<dbReference type="InterPro" id="IPR011006">
    <property type="entry name" value="CheY-like_superfamily"/>
</dbReference>
<sequence>MLGDSDGRDICKILKNAPDTRQIPVIIVSATYGLHTAHEKRCGVDDYISKPFDVNELIDRVRKYAP</sequence>
<dbReference type="Proteomes" id="UP000199072">
    <property type="component" value="Unassembled WGS sequence"/>
</dbReference>
<gene>
    <name evidence="4" type="ORF">SAMN05216464_118114</name>
</gene>
<protein>
    <submittedName>
        <fullName evidence="4">Two-component system, OmpR family, alkaline phosphatase synthesis response regulator PhoP</fullName>
    </submittedName>
</protein>
<dbReference type="RefSeq" id="WP_091155675.1">
    <property type="nucleotide sequence ID" value="NZ_FNAI01000018.1"/>
</dbReference>
<dbReference type="GO" id="GO:0000160">
    <property type="term" value="P:phosphorelay signal transduction system"/>
    <property type="evidence" value="ECO:0007669"/>
    <property type="project" value="InterPro"/>
</dbReference>